<dbReference type="InterPro" id="IPR001434">
    <property type="entry name" value="OmcB-like_DUF11"/>
</dbReference>
<evidence type="ECO:0000259" key="1">
    <source>
        <dbReference type="Pfam" id="PF01345"/>
    </source>
</evidence>
<gene>
    <name evidence="2" type="ORF">NIES1031_03770</name>
</gene>
<dbReference type="OrthoDB" id="6074739at2"/>
<dbReference type="NCBIfam" id="TIGR04226">
    <property type="entry name" value="RrgB_K2N_iso_D2"/>
    <property type="match status" value="1"/>
</dbReference>
<protein>
    <recommendedName>
        <fullName evidence="1">DUF11 domain-containing protein</fullName>
    </recommendedName>
</protein>
<dbReference type="InterPro" id="IPR051172">
    <property type="entry name" value="Chlamydia_OmcB"/>
</dbReference>
<dbReference type="Gene3D" id="2.60.40.740">
    <property type="match status" value="1"/>
</dbReference>
<reference evidence="2 3" key="1">
    <citation type="submission" date="2016-11" db="EMBL/GenBank/DDBJ databases">
        <title>Draft Genome Sequences of Nine Cyanobacterial Strains from Diverse Habitats.</title>
        <authorList>
            <person name="Zhu T."/>
            <person name="Hou S."/>
            <person name="Lu X."/>
            <person name="Hess W.R."/>
        </authorList>
    </citation>
    <scope>NUCLEOTIDE SEQUENCE [LARGE SCALE GENOMIC DNA]</scope>
    <source>
        <strain evidence="2 3">5.2 s.c.1</strain>
    </source>
</reference>
<feature type="domain" description="DUF11" evidence="1">
    <location>
        <begin position="544"/>
        <end position="660"/>
    </location>
</feature>
<dbReference type="PANTHER" id="PTHR34819:SF3">
    <property type="entry name" value="CELL SURFACE PROTEIN"/>
    <property type="match status" value="1"/>
</dbReference>
<keyword evidence="3" id="KW-1185">Reference proteome</keyword>
<evidence type="ECO:0000313" key="2">
    <source>
        <dbReference type="EMBL" id="OKH28593.1"/>
    </source>
</evidence>
<dbReference type="AlphaFoldDB" id="A0A1U7HYA4"/>
<dbReference type="STRING" id="247279.NIES1031_03770"/>
<dbReference type="InterPro" id="IPR047589">
    <property type="entry name" value="DUF11_rpt"/>
</dbReference>
<organism evidence="2 3">
    <name type="scientific">Chroogloeocystis siderophila 5.2 s.c.1</name>
    <dbReference type="NCBI Taxonomy" id="247279"/>
    <lineage>
        <taxon>Bacteria</taxon>
        <taxon>Bacillati</taxon>
        <taxon>Cyanobacteriota</taxon>
        <taxon>Cyanophyceae</taxon>
        <taxon>Oscillatoriophycideae</taxon>
        <taxon>Chroococcales</taxon>
        <taxon>Chroococcaceae</taxon>
        <taxon>Chroogloeocystis</taxon>
    </lineage>
</organism>
<dbReference type="NCBIfam" id="TIGR01451">
    <property type="entry name" value="B_ant_repeat"/>
    <property type="match status" value="2"/>
</dbReference>
<dbReference type="RefSeq" id="WP_073548390.1">
    <property type="nucleotide sequence ID" value="NZ_CAWMVK010000023.1"/>
</dbReference>
<dbReference type="InterPro" id="IPR026466">
    <property type="entry name" value="Fim_isopep_form_D2_dom"/>
</dbReference>
<name>A0A1U7HYA4_9CHRO</name>
<dbReference type="PANTHER" id="PTHR34819">
    <property type="entry name" value="LARGE CYSTEINE-RICH PERIPLASMIC PROTEIN OMCB"/>
    <property type="match status" value="1"/>
</dbReference>
<evidence type="ECO:0000313" key="3">
    <source>
        <dbReference type="Proteomes" id="UP000185984"/>
    </source>
</evidence>
<dbReference type="Pfam" id="PF01345">
    <property type="entry name" value="DUF11"/>
    <property type="match status" value="1"/>
</dbReference>
<proteinExistence type="predicted"/>
<comment type="caution">
    <text evidence="2">The sequence shown here is derived from an EMBL/GenBank/DDBJ whole genome shotgun (WGS) entry which is preliminary data.</text>
</comment>
<dbReference type="EMBL" id="MRCC01000003">
    <property type="protein sequence ID" value="OKH28593.1"/>
    <property type="molecule type" value="Genomic_DNA"/>
</dbReference>
<accession>A0A1U7HYA4</accession>
<dbReference type="Proteomes" id="UP000185984">
    <property type="component" value="Unassembled WGS sequence"/>
</dbReference>
<sequence length="910" mass="97018">MQFIHYFTAIARSKLRQTQAITSFFILLTALGGTNIVRAEGSKQLVSQGGNRPYLEWASGTTANIVRKTLLKVYVKQGEIVNLGSSVHTSFDSQDIVYRSPFGRQNGVCDVLSTGYGFIDTLAKETAGPLPNLGGYTPCSFVATETGIYEVEFHAPNLTGNPAIRTTTATFPTDNTQGSGVAAWDITVRDILGNPKNGRVFTNYVAMNLGGNGIPLNSDFFIQTKDGYRYRTDMNGVDPFGFIFFANSRGYIDKTDNSTLYRTAKADNNALSPFQGNVEVQRPDLPDTVTDITHLIFINRPDPEALIHLGIPTSPVIPAVPTNFKFTGGTGGSGNQTPVGVGGNFSFDVSSSGSYQIIVDTNTDGVYDPSVDRVLQNVANAGSNVVFWDGKNAAGTNLPPRSGNAPYNAQITLRAGEYHFPMLDAENNPNGFVIEMENAPGAFPAGKNKYTIYYNDTNYTTKNGTFVSLDGTGATNPRNAATGIDSSAGRHQFSSNYGDFKGIDTWAFFPSQAVLSNLVITTTNQANVRGRKSVRFLTDADGSGTVTVGDRVEYTITYSNLSPGNTSAINFVINDTLPPQLTFINAAIVSKTTGNNITLNSSYSGAGALTTLVTGTTASNSSTLRVGDTITIRIIAEINSMNSGNPISNQATATFSTADNPSATVGTVLTDADSNGATTNPPTPGSYFFQTADDGINTGNDPTRTDDDDPTLFTVVSPPPKLRLVKRITALNEINFTGFVDYINPSDPRALDDNAPNWPQPKDTYLRGAFNNLSVKPGDEVEYTIYFLSDGGRNSTNVQVCDLIPANTTFIPNAFNNQAPANSSDYGIALGLSATNLPTAPTNYVTNAADADQGRFYAAGTTPPLSCSGSNNNGAIIVDVATSPATLPRAIAPGNPTNSYGFIRFRVRVN</sequence>